<feature type="domain" description="GIY-YIG" evidence="2">
    <location>
        <begin position="1"/>
        <end position="75"/>
    </location>
</feature>
<dbReference type="CDD" id="cd10449">
    <property type="entry name" value="GIY-YIG_SLX1_like"/>
    <property type="match status" value="1"/>
</dbReference>
<evidence type="ECO:0000313" key="4">
    <source>
        <dbReference type="Proteomes" id="UP000231379"/>
    </source>
</evidence>
<dbReference type="SUPFAM" id="SSF82771">
    <property type="entry name" value="GIY-YIG endonuclease"/>
    <property type="match status" value="1"/>
</dbReference>
<proteinExistence type="inferred from homology"/>
<evidence type="ECO:0000259" key="2">
    <source>
        <dbReference type="PROSITE" id="PS50164"/>
    </source>
</evidence>
<dbReference type="PROSITE" id="PS50164">
    <property type="entry name" value="GIY_YIG"/>
    <property type="match status" value="1"/>
</dbReference>
<evidence type="ECO:0000313" key="3">
    <source>
        <dbReference type="EMBL" id="PIR82367.1"/>
    </source>
</evidence>
<protein>
    <recommendedName>
        <fullName evidence="2">GIY-YIG domain-containing protein</fullName>
    </recommendedName>
</protein>
<comment type="caution">
    <text evidence="3">The sequence shown here is derived from an EMBL/GenBank/DDBJ whole genome shotgun (WGS) entry which is preliminary data.</text>
</comment>
<dbReference type="PANTHER" id="PTHR34477:SF1">
    <property type="entry name" value="UPF0213 PROTEIN YHBQ"/>
    <property type="match status" value="1"/>
</dbReference>
<sequence>MHYVYIIKSERDGELYVGSTNNLRRRLAEHNAGVVESTARRRPFALRYYEAYHCEKDARVREMRLKKDGRALYVLKKRIATSLQ</sequence>
<dbReference type="Proteomes" id="UP000231379">
    <property type="component" value="Unassembled WGS sequence"/>
</dbReference>
<dbReference type="PANTHER" id="PTHR34477">
    <property type="entry name" value="UPF0213 PROTEIN YHBQ"/>
    <property type="match status" value="1"/>
</dbReference>
<dbReference type="EMBL" id="PFBM01000016">
    <property type="protein sequence ID" value="PIR82367.1"/>
    <property type="molecule type" value="Genomic_DNA"/>
</dbReference>
<accession>A0A2H0U7G8</accession>
<reference evidence="4" key="1">
    <citation type="submission" date="2017-09" db="EMBL/GenBank/DDBJ databases">
        <title>Depth-based differentiation of microbial function through sediment-hosted aquifers and enrichment of novel symbionts in the deep terrestrial subsurface.</title>
        <authorList>
            <person name="Probst A.J."/>
            <person name="Ladd B."/>
            <person name="Jarett J.K."/>
            <person name="Geller-Mcgrath D.E."/>
            <person name="Sieber C.M.K."/>
            <person name="Emerson J.B."/>
            <person name="Anantharaman K."/>
            <person name="Thomas B.C."/>
            <person name="Malmstrom R."/>
            <person name="Stieglmeier M."/>
            <person name="Klingl A."/>
            <person name="Woyke T."/>
            <person name="Ryan C.M."/>
            <person name="Banfield J.F."/>
        </authorList>
    </citation>
    <scope>NUCLEOTIDE SEQUENCE [LARGE SCALE GENOMIC DNA]</scope>
</reference>
<evidence type="ECO:0000256" key="1">
    <source>
        <dbReference type="ARBA" id="ARBA00007435"/>
    </source>
</evidence>
<dbReference type="AlphaFoldDB" id="A0A2H0U7G8"/>
<dbReference type="InterPro" id="IPR035901">
    <property type="entry name" value="GIY-YIG_endonuc_sf"/>
</dbReference>
<dbReference type="InterPro" id="IPR000305">
    <property type="entry name" value="GIY-YIG_endonuc"/>
</dbReference>
<comment type="similarity">
    <text evidence="1">Belongs to the UPF0213 family.</text>
</comment>
<organism evidence="3 4">
    <name type="scientific">Candidatus Kaiserbacteria bacterium CG10_big_fil_rev_8_21_14_0_10_59_10</name>
    <dbReference type="NCBI Taxonomy" id="1974612"/>
    <lineage>
        <taxon>Bacteria</taxon>
        <taxon>Candidatus Kaiseribacteriota</taxon>
    </lineage>
</organism>
<dbReference type="SMART" id="SM00465">
    <property type="entry name" value="GIYc"/>
    <property type="match status" value="1"/>
</dbReference>
<dbReference type="Pfam" id="PF01541">
    <property type="entry name" value="GIY-YIG"/>
    <property type="match status" value="1"/>
</dbReference>
<dbReference type="Gene3D" id="3.40.1440.10">
    <property type="entry name" value="GIY-YIG endonuclease"/>
    <property type="match status" value="1"/>
</dbReference>
<name>A0A2H0U7G8_9BACT</name>
<dbReference type="InterPro" id="IPR050190">
    <property type="entry name" value="UPF0213_domain"/>
</dbReference>
<gene>
    <name evidence="3" type="ORF">COU20_02490</name>
</gene>